<feature type="domain" description="BD-FAE-like" evidence="2">
    <location>
        <begin position="57"/>
        <end position="163"/>
    </location>
</feature>
<dbReference type="Proteomes" id="UP001365846">
    <property type="component" value="Unassembled WGS sequence"/>
</dbReference>
<accession>A0ABU8VFC3</accession>
<comment type="caution">
    <text evidence="3">The sequence shown here is derived from an EMBL/GenBank/DDBJ whole genome shotgun (WGS) entry which is preliminary data.</text>
</comment>
<keyword evidence="1 3" id="KW-0378">Hydrolase</keyword>
<organism evidence="3 4">
    <name type="scientific">Variovorax ureilyticus</name>
    <dbReference type="NCBI Taxonomy" id="1836198"/>
    <lineage>
        <taxon>Bacteria</taxon>
        <taxon>Pseudomonadati</taxon>
        <taxon>Pseudomonadota</taxon>
        <taxon>Betaproteobacteria</taxon>
        <taxon>Burkholderiales</taxon>
        <taxon>Comamonadaceae</taxon>
        <taxon>Variovorax</taxon>
    </lineage>
</organism>
<dbReference type="PANTHER" id="PTHR48081:SF33">
    <property type="entry name" value="KYNURENINE FORMAMIDASE"/>
    <property type="match status" value="1"/>
</dbReference>
<keyword evidence="4" id="KW-1185">Reference proteome</keyword>
<name>A0ABU8VFC3_9BURK</name>
<protein>
    <submittedName>
        <fullName evidence="3">Alpha/beta hydrolase</fullName>
    </submittedName>
</protein>
<sequence length="289" mass="30860">MPVLSLEDREREYSPSSCIGGDYVPFLRAYADQSAAALQGRVVRRDLPYSDKPSQRLDLFVPPGRRGEALPPLLVFIHGGYWQELSKSSSLFGAPGAIDAGFAYAAIDYTLAPHANIGDIALECRNALRWLHAHGAELGFDPSRIVVAGSSAGAHLAAMCCVRGWTEDRDLPAGLPAACVLVSGVYELAPLIGTSIDQALSLTPGDAAKWSPIRLPLGGFPPSIVCWGEIETAEFKRQSRAFAGAIGAAGAPMLEHFEVPSRNHFDVILELSQPGTLLGDATLRILESL</sequence>
<dbReference type="RefSeq" id="WP_340357172.1">
    <property type="nucleotide sequence ID" value="NZ_JBBKZU010000005.1"/>
</dbReference>
<evidence type="ECO:0000313" key="3">
    <source>
        <dbReference type="EMBL" id="MEJ8811892.1"/>
    </source>
</evidence>
<dbReference type="Pfam" id="PF20434">
    <property type="entry name" value="BD-FAE"/>
    <property type="match status" value="1"/>
</dbReference>
<dbReference type="InterPro" id="IPR050300">
    <property type="entry name" value="GDXG_lipolytic_enzyme"/>
</dbReference>
<evidence type="ECO:0000313" key="4">
    <source>
        <dbReference type="Proteomes" id="UP001365846"/>
    </source>
</evidence>
<reference evidence="3 4" key="1">
    <citation type="submission" date="2024-03" db="EMBL/GenBank/DDBJ databases">
        <title>Novel species of the genus Variovorax.</title>
        <authorList>
            <person name="Liu Q."/>
            <person name="Xin Y.-H."/>
        </authorList>
    </citation>
    <scope>NUCLEOTIDE SEQUENCE [LARGE SCALE GENOMIC DNA]</scope>
    <source>
        <strain evidence="3 4">KACC 18899</strain>
    </source>
</reference>
<dbReference type="InterPro" id="IPR049492">
    <property type="entry name" value="BD-FAE-like_dom"/>
</dbReference>
<dbReference type="InterPro" id="IPR029058">
    <property type="entry name" value="AB_hydrolase_fold"/>
</dbReference>
<dbReference type="PANTHER" id="PTHR48081">
    <property type="entry name" value="AB HYDROLASE SUPERFAMILY PROTEIN C4A8.06C"/>
    <property type="match status" value="1"/>
</dbReference>
<evidence type="ECO:0000259" key="2">
    <source>
        <dbReference type="Pfam" id="PF20434"/>
    </source>
</evidence>
<proteinExistence type="predicted"/>
<dbReference type="EMBL" id="JBBKZU010000005">
    <property type="protein sequence ID" value="MEJ8811892.1"/>
    <property type="molecule type" value="Genomic_DNA"/>
</dbReference>
<dbReference type="SUPFAM" id="SSF53474">
    <property type="entry name" value="alpha/beta-Hydrolases"/>
    <property type="match status" value="1"/>
</dbReference>
<dbReference type="GO" id="GO:0016787">
    <property type="term" value="F:hydrolase activity"/>
    <property type="evidence" value="ECO:0007669"/>
    <property type="project" value="UniProtKB-KW"/>
</dbReference>
<dbReference type="Gene3D" id="3.40.50.1820">
    <property type="entry name" value="alpha/beta hydrolase"/>
    <property type="match status" value="1"/>
</dbReference>
<evidence type="ECO:0000256" key="1">
    <source>
        <dbReference type="ARBA" id="ARBA00022801"/>
    </source>
</evidence>
<gene>
    <name evidence="3" type="ORF">WKW77_12505</name>
</gene>